<evidence type="ECO:0000313" key="2">
    <source>
        <dbReference type="EMBL" id="KAG2878219.1"/>
    </source>
</evidence>
<keyword evidence="1" id="KW-0812">Transmembrane</keyword>
<evidence type="ECO:0000313" key="4">
    <source>
        <dbReference type="Proteomes" id="UP000774804"/>
    </source>
</evidence>
<evidence type="ECO:0000313" key="3">
    <source>
        <dbReference type="EMBL" id="KAG2890468.1"/>
    </source>
</evidence>
<dbReference type="Proteomes" id="UP000774804">
    <property type="component" value="Unassembled WGS sequence"/>
</dbReference>
<organism evidence="2 4">
    <name type="scientific">Phytophthora cactorum</name>
    <dbReference type="NCBI Taxonomy" id="29920"/>
    <lineage>
        <taxon>Eukaryota</taxon>
        <taxon>Sar</taxon>
        <taxon>Stramenopiles</taxon>
        <taxon>Oomycota</taxon>
        <taxon>Peronosporomycetes</taxon>
        <taxon>Peronosporales</taxon>
        <taxon>Peronosporaceae</taxon>
        <taxon>Phytophthora</taxon>
    </lineage>
</organism>
<dbReference type="AlphaFoldDB" id="A0A8T1AEB8"/>
<protein>
    <submittedName>
        <fullName evidence="2">Uncharacterized protein</fullName>
    </submittedName>
</protein>
<evidence type="ECO:0000256" key="1">
    <source>
        <dbReference type="SAM" id="Phobius"/>
    </source>
</evidence>
<dbReference type="EMBL" id="RCMK01001649">
    <property type="protein sequence ID" value="KAG2890468.1"/>
    <property type="molecule type" value="Genomic_DNA"/>
</dbReference>
<reference evidence="2" key="1">
    <citation type="submission" date="2018-10" db="EMBL/GenBank/DDBJ databases">
        <title>Effector identification in a new, highly contiguous assembly of the strawberry crown rot pathogen Phytophthora cactorum.</title>
        <authorList>
            <person name="Armitage A.D."/>
            <person name="Nellist C.F."/>
            <person name="Bates H."/>
            <person name="Vickerstaff R.J."/>
            <person name="Harrison R.J."/>
        </authorList>
    </citation>
    <scope>NUCLEOTIDE SEQUENCE</scope>
    <source>
        <strain evidence="2">4032</strain>
        <strain evidence="3">4040</strain>
    </source>
</reference>
<dbReference type="EMBL" id="RCMI01002171">
    <property type="protein sequence ID" value="KAG2878219.1"/>
    <property type="molecule type" value="Genomic_DNA"/>
</dbReference>
<keyword evidence="1" id="KW-0472">Membrane</keyword>
<proteinExistence type="predicted"/>
<accession>A0A8T1AEB8</accession>
<dbReference type="Proteomes" id="UP000736787">
    <property type="component" value="Unassembled WGS sequence"/>
</dbReference>
<keyword evidence="1" id="KW-1133">Transmembrane helix</keyword>
<sequence length="79" mass="8401">MLETEFVPSNSSNGSGEVHIGVLDRTYRALLLHGVVSSFLTAACYCFCAFAARAAVSNTLRVSTKCGVAVDSQRTQARS</sequence>
<feature type="transmembrane region" description="Helical" evidence="1">
    <location>
        <begin position="30"/>
        <end position="52"/>
    </location>
</feature>
<comment type="caution">
    <text evidence="2">The sequence shown here is derived from an EMBL/GenBank/DDBJ whole genome shotgun (WGS) entry which is preliminary data.</text>
</comment>
<name>A0A8T1AEB8_9STRA</name>
<gene>
    <name evidence="2" type="ORF">PC115_g23131</name>
    <name evidence="3" type="ORF">PC117_g24457</name>
</gene>